<dbReference type="OrthoDB" id="3295547at2"/>
<dbReference type="AlphaFoldDB" id="A0A316F8H4"/>
<accession>A0A316F8H4</accession>
<evidence type="ECO:0000313" key="2">
    <source>
        <dbReference type="EMBL" id="PWK43566.1"/>
    </source>
</evidence>
<name>A0A316F8H4_9ACTN</name>
<proteinExistence type="predicted"/>
<evidence type="ECO:0000313" key="3">
    <source>
        <dbReference type="Proteomes" id="UP000245697"/>
    </source>
</evidence>
<keyword evidence="3" id="KW-1185">Reference proteome</keyword>
<dbReference type="RefSeq" id="WP_109597479.1">
    <property type="nucleotide sequence ID" value="NZ_BONA01000064.1"/>
</dbReference>
<gene>
    <name evidence="2" type="ORF">BC793_113248</name>
</gene>
<comment type="caution">
    <text evidence="2">The sequence shown here is derived from an EMBL/GenBank/DDBJ whole genome shotgun (WGS) entry which is preliminary data.</text>
</comment>
<protein>
    <submittedName>
        <fullName evidence="2">Uncharacterized protein</fullName>
    </submittedName>
</protein>
<dbReference type="EMBL" id="QGGR01000013">
    <property type="protein sequence ID" value="PWK43566.1"/>
    <property type="molecule type" value="Genomic_DNA"/>
</dbReference>
<evidence type="ECO:0000256" key="1">
    <source>
        <dbReference type="SAM" id="MobiDB-lite"/>
    </source>
</evidence>
<feature type="compositionally biased region" description="Low complexity" evidence="1">
    <location>
        <begin position="144"/>
        <end position="158"/>
    </location>
</feature>
<dbReference type="PROSITE" id="PS51257">
    <property type="entry name" value="PROKAR_LIPOPROTEIN"/>
    <property type="match status" value="1"/>
</dbReference>
<sequence>MIKLRFQATGIATAVARGRAALAVGGVLTLMAAGCAGQTGGMGQTEGQPTSAVPGAPQIHPHWRSCAVEPSMQPTDDGTGTVPLPHLVDTFLPVAAVMCGEETQRRPDGGTDAIAVEDRADEVTALLAALRLPDALPPPLSGAPDPSSSDVPWPSLSDVPPPPLPGPGDDSQLCTAEGHIAPRMVLLDARGRWVRPGIPRDSCGKPLAEATGAMRELRWTRVSTRVIQEVESAEAAASGCGQVFTDMVWFTAFYPPTRRGDIAPLADDTAAVRLCVYRVKASEQNTEKPQGDFVSGGLLPPGRWAAVKREIQVSRPAAPCTTPADRFAVLTTPRGDIHVELDNCRRLVVPGVLPGDGTGFDSLRQGSETLPALLTKP</sequence>
<organism evidence="2 3">
    <name type="scientific">Actinoplanes xinjiangensis</name>
    <dbReference type="NCBI Taxonomy" id="512350"/>
    <lineage>
        <taxon>Bacteria</taxon>
        <taxon>Bacillati</taxon>
        <taxon>Actinomycetota</taxon>
        <taxon>Actinomycetes</taxon>
        <taxon>Micromonosporales</taxon>
        <taxon>Micromonosporaceae</taxon>
        <taxon>Actinoplanes</taxon>
    </lineage>
</organism>
<reference evidence="2 3" key="1">
    <citation type="submission" date="2018-05" db="EMBL/GenBank/DDBJ databases">
        <title>Genomic Encyclopedia of Archaeal and Bacterial Type Strains, Phase II (KMG-II): from individual species to whole genera.</title>
        <authorList>
            <person name="Goeker M."/>
        </authorList>
    </citation>
    <scope>NUCLEOTIDE SEQUENCE [LARGE SCALE GENOMIC DNA]</scope>
    <source>
        <strain evidence="2 3">DSM 45184</strain>
    </source>
</reference>
<feature type="region of interest" description="Disordered" evidence="1">
    <location>
        <begin position="135"/>
        <end position="170"/>
    </location>
</feature>
<dbReference type="Proteomes" id="UP000245697">
    <property type="component" value="Unassembled WGS sequence"/>
</dbReference>